<gene>
    <name evidence="1" type="ORF">EV182_008155</name>
</gene>
<dbReference type="Proteomes" id="UP001145114">
    <property type="component" value="Unassembled WGS sequence"/>
</dbReference>
<evidence type="ECO:0000313" key="1">
    <source>
        <dbReference type="EMBL" id="KAJ1670516.1"/>
    </source>
</evidence>
<organism evidence="1 2">
    <name type="scientific">Spiromyces aspiralis</name>
    <dbReference type="NCBI Taxonomy" id="68401"/>
    <lineage>
        <taxon>Eukaryota</taxon>
        <taxon>Fungi</taxon>
        <taxon>Fungi incertae sedis</taxon>
        <taxon>Zoopagomycota</taxon>
        <taxon>Kickxellomycotina</taxon>
        <taxon>Kickxellomycetes</taxon>
        <taxon>Kickxellales</taxon>
        <taxon>Kickxellaceae</taxon>
        <taxon>Spiromyces</taxon>
    </lineage>
</organism>
<accession>A0ACC1HA81</accession>
<dbReference type="EMBL" id="JAMZIH010009215">
    <property type="protein sequence ID" value="KAJ1670516.1"/>
    <property type="molecule type" value="Genomic_DNA"/>
</dbReference>
<reference evidence="1" key="1">
    <citation type="submission" date="2022-06" db="EMBL/GenBank/DDBJ databases">
        <title>Phylogenomic reconstructions and comparative analyses of Kickxellomycotina fungi.</title>
        <authorList>
            <person name="Reynolds N.K."/>
            <person name="Stajich J.E."/>
            <person name="Barry K."/>
            <person name="Grigoriev I.V."/>
            <person name="Crous P."/>
            <person name="Smith M.E."/>
        </authorList>
    </citation>
    <scope>NUCLEOTIDE SEQUENCE</scope>
    <source>
        <strain evidence="1">RSA 2271</strain>
    </source>
</reference>
<sequence>MGYGGNGEPQQQQQQQKYHHLAPLTTRSIGVPILPRLPSTASSPARQMVMSFREAVNDSSLSRRPQNDIPSSGSEDPSILRLSIALAALNDGIIELAEDIRGLGYAPATGIDIAECILGQLGELEVAPSQSHQPDFNWLRPHALRLPYSVLYPPTTNSQAQHYINPPRSAARAPLISSRLMPATWPHSWKSRMDAVQARVQKLEQRLTS</sequence>
<name>A0ACC1HA81_9FUNG</name>
<comment type="caution">
    <text evidence="1">The sequence shown here is derived from an EMBL/GenBank/DDBJ whole genome shotgun (WGS) entry which is preliminary data.</text>
</comment>
<proteinExistence type="predicted"/>
<evidence type="ECO:0000313" key="2">
    <source>
        <dbReference type="Proteomes" id="UP001145114"/>
    </source>
</evidence>
<keyword evidence="2" id="KW-1185">Reference proteome</keyword>
<protein>
    <submittedName>
        <fullName evidence="1">Uncharacterized protein</fullName>
    </submittedName>
</protein>
<feature type="non-terminal residue" evidence="1">
    <location>
        <position position="209"/>
    </location>
</feature>